<name>A0A1B6GMA1_9HEMI</name>
<accession>A0A1B6GMA1</accession>
<feature type="non-terminal residue" evidence="1">
    <location>
        <position position="129"/>
    </location>
</feature>
<evidence type="ECO:0000313" key="1">
    <source>
        <dbReference type="EMBL" id="JAS63521.1"/>
    </source>
</evidence>
<proteinExistence type="predicted"/>
<sequence length="129" mass="14968">CFITQFRWQVRAHENVSVRNPGVEKSTPTYFGATVNVTQNNTTTNQHDDTTGGVHVIVFDFTKPEVGHIPECTNRIIKRHKSPLPQHLLNYAQPYKRRRTSKKGIYTDRKTYNEPQISTRVLRLSDHVH</sequence>
<gene>
    <name evidence="1" type="ORF">g.4043</name>
</gene>
<organism evidence="1">
    <name type="scientific">Cuerna arida</name>
    <dbReference type="NCBI Taxonomy" id="1464854"/>
    <lineage>
        <taxon>Eukaryota</taxon>
        <taxon>Metazoa</taxon>
        <taxon>Ecdysozoa</taxon>
        <taxon>Arthropoda</taxon>
        <taxon>Hexapoda</taxon>
        <taxon>Insecta</taxon>
        <taxon>Pterygota</taxon>
        <taxon>Neoptera</taxon>
        <taxon>Paraneoptera</taxon>
        <taxon>Hemiptera</taxon>
        <taxon>Auchenorrhyncha</taxon>
        <taxon>Membracoidea</taxon>
        <taxon>Cicadellidae</taxon>
        <taxon>Cicadellinae</taxon>
        <taxon>Proconiini</taxon>
        <taxon>Cuerna</taxon>
    </lineage>
</organism>
<reference evidence="1" key="1">
    <citation type="submission" date="2015-11" db="EMBL/GenBank/DDBJ databases">
        <title>De novo transcriptome assembly of four potential Pierce s Disease insect vectors from Arizona vineyards.</title>
        <authorList>
            <person name="Tassone E.E."/>
        </authorList>
    </citation>
    <scope>NUCLEOTIDE SEQUENCE</scope>
</reference>
<protein>
    <submittedName>
        <fullName evidence="1">Uncharacterized protein</fullName>
    </submittedName>
</protein>
<dbReference type="EMBL" id="GECZ01006248">
    <property type="protein sequence ID" value="JAS63521.1"/>
    <property type="molecule type" value="Transcribed_RNA"/>
</dbReference>
<feature type="non-terminal residue" evidence="1">
    <location>
        <position position="1"/>
    </location>
</feature>
<dbReference type="AlphaFoldDB" id="A0A1B6GMA1"/>